<evidence type="ECO:0000256" key="6">
    <source>
        <dbReference type="ARBA" id="ARBA00023170"/>
    </source>
</evidence>
<organism evidence="13">
    <name type="scientific">Pseudictyota dubia</name>
    <dbReference type="NCBI Taxonomy" id="2749911"/>
    <lineage>
        <taxon>Eukaryota</taxon>
        <taxon>Sar</taxon>
        <taxon>Stramenopiles</taxon>
        <taxon>Ochrophyta</taxon>
        <taxon>Bacillariophyta</taxon>
        <taxon>Mediophyceae</taxon>
        <taxon>Biddulphiophycidae</taxon>
        <taxon>Eupodiscales</taxon>
        <taxon>Odontellaceae</taxon>
        <taxon>Pseudictyota</taxon>
    </lineage>
</organism>
<reference evidence="13" key="1">
    <citation type="submission" date="2021-01" db="EMBL/GenBank/DDBJ databases">
        <authorList>
            <person name="Corre E."/>
            <person name="Pelletier E."/>
            <person name="Niang G."/>
            <person name="Scheremetjew M."/>
            <person name="Finn R."/>
            <person name="Kale V."/>
            <person name="Holt S."/>
            <person name="Cochrane G."/>
            <person name="Meng A."/>
            <person name="Brown T."/>
            <person name="Cohen L."/>
        </authorList>
    </citation>
    <scope>NUCLEOTIDE SEQUENCE</scope>
    <source>
        <strain evidence="13">CCMP147</strain>
    </source>
</reference>
<dbReference type="PANTHER" id="PTHR10519:SF20">
    <property type="entry name" value="G-PROTEIN COUPLED RECEPTOR 156-RELATED"/>
    <property type="match status" value="1"/>
</dbReference>
<dbReference type="InterPro" id="IPR002455">
    <property type="entry name" value="GPCR3_GABA-B"/>
</dbReference>
<sequence length="877" mass="95401">MMSPVDALSGQGLSSLTAALGLTRVLPSGSSLGSFSSSFSSSVSTSEEETLYLRKYSPVSLDASPSSYGAAAVSYLTSAELDRRYVTLLYDGTDGVGEGIKKGAAREASKDDDDGSRNVVSDWKEVPYMPSPSDEGARRTPLEPGTVRSVRNALLDVSMIGYRTIVLVPSPSSDPSLFLPLIASEADGAGLLDGERLWIVPDASGSMSEYVRACAEEGPTGATGRRSALDRLLGGMAIVRTADGFEVAGAGEQGGGRKFLDMWSSIDASEETLGGRNGDASDASANGEDAPAPPLPPPPRATFVYDSILALGMGLCRHISAPTSGISSTPAEAIRTVSFRGASGNVSFKDWTGERIKNGTVFGIYNVRRVVKKVKGSKEDSEVSYRLVLTSTGTPDGVWSHVAGEHFLYASGSRFPPHLLRDDQSPSFLSPSAHYAGLSLMSISLATSAASALWVYAKRRTRIVRSAQPQFLYLLCFGSMVMASSIAFMSYDESFGWSQDQLNAACVAFPWLFTMGYIVIYASLYMKLLRIHRVMQIEFRKKKHKIRLRRLGWRFALLILSAAIVLTVWTVVDPFTWVRETISEMPPRTCGLCMSSKGWAYVIPLAVIMFVATALTAYIAWKARDIPSEFQESSWIYYGVFVHIQSWIVSIPVLVIVQPAHNNADTAYLGRALIMFAFSVSMVLVIIGPKMYVVFRKRISGDTSVKSKKSRADLVKVGSGDVKVSGLKDCLPRSCSTDTVTNNNERQSNSSLTPSSLYEVADDSFPSTRSLTPSKMEESFTNEVHSINGEGDDSPSESSLNGKIKSVRFYDDVLEESKRLVISLETANSRLQQDLEQSVTSLVEKEMELEEASQRILVLEQNTRENDEVLIDSVHSI</sequence>
<comment type="subcellular location">
    <subcellularLocation>
        <location evidence="1">Membrane</location>
        <topology evidence="1">Multi-pass membrane protein</topology>
    </subcellularLocation>
</comment>
<keyword evidence="3 11" id="KW-1133">Transmembrane helix</keyword>
<feature type="transmembrane region" description="Helical" evidence="11">
    <location>
        <begin position="551"/>
        <end position="572"/>
    </location>
</feature>
<feature type="region of interest" description="Disordered" evidence="10">
    <location>
        <begin position="270"/>
        <end position="298"/>
    </location>
</feature>
<dbReference type="PANTHER" id="PTHR10519">
    <property type="entry name" value="GABA-B RECEPTOR"/>
    <property type="match status" value="1"/>
</dbReference>
<feature type="transmembrane region" description="Helical" evidence="11">
    <location>
        <begin position="668"/>
        <end position="688"/>
    </location>
</feature>
<keyword evidence="6" id="KW-0675">Receptor</keyword>
<keyword evidence="9" id="KW-0175">Coiled coil</keyword>
<proteinExistence type="predicted"/>
<evidence type="ECO:0000256" key="8">
    <source>
        <dbReference type="ARBA" id="ARBA00023224"/>
    </source>
</evidence>
<keyword evidence="5 11" id="KW-0472">Membrane</keyword>
<keyword evidence="8" id="KW-0807">Transducer</keyword>
<name>A0A7R9ZC05_9STRA</name>
<dbReference type="PROSITE" id="PS50259">
    <property type="entry name" value="G_PROTEIN_RECEP_F3_4"/>
    <property type="match status" value="1"/>
</dbReference>
<evidence type="ECO:0000256" key="7">
    <source>
        <dbReference type="ARBA" id="ARBA00023180"/>
    </source>
</evidence>
<feature type="region of interest" description="Disordered" evidence="10">
    <location>
        <begin position="103"/>
        <end position="144"/>
    </location>
</feature>
<dbReference type="PRINTS" id="PR01176">
    <property type="entry name" value="GABABRECEPTR"/>
</dbReference>
<evidence type="ECO:0000256" key="9">
    <source>
        <dbReference type="SAM" id="Coils"/>
    </source>
</evidence>
<feature type="domain" description="G-protein coupled receptors family 3 profile" evidence="12">
    <location>
        <begin position="488"/>
        <end position="697"/>
    </location>
</feature>
<dbReference type="AlphaFoldDB" id="A0A7R9ZC05"/>
<evidence type="ECO:0000256" key="4">
    <source>
        <dbReference type="ARBA" id="ARBA00023040"/>
    </source>
</evidence>
<feature type="transmembrane region" description="Helical" evidence="11">
    <location>
        <begin position="601"/>
        <end position="623"/>
    </location>
</feature>
<dbReference type="Pfam" id="PF00003">
    <property type="entry name" value="7tm_3"/>
    <property type="match status" value="1"/>
</dbReference>
<evidence type="ECO:0000259" key="12">
    <source>
        <dbReference type="PROSITE" id="PS50259"/>
    </source>
</evidence>
<evidence type="ECO:0000256" key="2">
    <source>
        <dbReference type="ARBA" id="ARBA00022692"/>
    </source>
</evidence>
<feature type="transmembrane region" description="Helical" evidence="11">
    <location>
        <begin position="511"/>
        <end position="530"/>
    </location>
</feature>
<dbReference type="EMBL" id="HBED01029321">
    <property type="protein sequence ID" value="CAD8315860.1"/>
    <property type="molecule type" value="Transcribed_RNA"/>
</dbReference>
<dbReference type="GO" id="GO:0004965">
    <property type="term" value="F:G protein-coupled GABA receptor activity"/>
    <property type="evidence" value="ECO:0007669"/>
    <property type="project" value="InterPro"/>
</dbReference>
<evidence type="ECO:0000256" key="5">
    <source>
        <dbReference type="ARBA" id="ARBA00023136"/>
    </source>
</evidence>
<keyword evidence="4" id="KW-0297">G-protein coupled receptor</keyword>
<feature type="transmembrane region" description="Helical" evidence="11">
    <location>
        <begin position="435"/>
        <end position="456"/>
    </location>
</feature>
<keyword evidence="7" id="KW-0325">Glycoprotein</keyword>
<protein>
    <recommendedName>
        <fullName evidence="12">G-protein coupled receptors family 3 profile domain-containing protein</fullName>
    </recommendedName>
</protein>
<accession>A0A7R9ZC05</accession>
<evidence type="ECO:0000256" key="10">
    <source>
        <dbReference type="SAM" id="MobiDB-lite"/>
    </source>
</evidence>
<dbReference type="GO" id="GO:0038039">
    <property type="term" value="C:G protein-coupled receptor heterodimeric complex"/>
    <property type="evidence" value="ECO:0007669"/>
    <property type="project" value="TreeGrafter"/>
</dbReference>
<evidence type="ECO:0000256" key="1">
    <source>
        <dbReference type="ARBA" id="ARBA00004141"/>
    </source>
</evidence>
<feature type="transmembrane region" description="Helical" evidence="11">
    <location>
        <begin position="635"/>
        <end position="656"/>
    </location>
</feature>
<dbReference type="CDD" id="cd15047">
    <property type="entry name" value="7tmC_GABA-B-like"/>
    <property type="match status" value="1"/>
</dbReference>
<evidence type="ECO:0000256" key="11">
    <source>
        <dbReference type="SAM" id="Phobius"/>
    </source>
</evidence>
<feature type="region of interest" description="Disordered" evidence="10">
    <location>
        <begin position="735"/>
        <end position="755"/>
    </location>
</feature>
<feature type="coiled-coil region" evidence="9">
    <location>
        <begin position="814"/>
        <end position="862"/>
    </location>
</feature>
<evidence type="ECO:0000256" key="3">
    <source>
        <dbReference type="ARBA" id="ARBA00022989"/>
    </source>
</evidence>
<keyword evidence="2 11" id="KW-0812">Transmembrane</keyword>
<dbReference type="InterPro" id="IPR017978">
    <property type="entry name" value="GPCR_3_C"/>
</dbReference>
<feature type="transmembrane region" description="Helical" evidence="11">
    <location>
        <begin position="471"/>
        <end position="491"/>
    </location>
</feature>
<gene>
    <name evidence="13" type="ORF">TDUB1175_LOCUS14653</name>
</gene>
<evidence type="ECO:0000313" key="13">
    <source>
        <dbReference type="EMBL" id="CAD8315860.1"/>
    </source>
</evidence>